<proteinExistence type="predicted"/>
<accession>A0A0F7L6B8</accession>
<dbReference type="EMBL" id="KR029588">
    <property type="protein sequence ID" value="AKH47047.1"/>
    <property type="molecule type" value="Genomic_DNA"/>
</dbReference>
<evidence type="ECO:0000313" key="1">
    <source>
        <dbReference type="EMBL" id="AKH47047.1"/>
    </source>
</evidence>
<sequence>MFPLPTSGVYLTCCLNCGNNSTSLTPGVRGAKPKPVAEPPALASPGYFFADSSEKKG</sequence>
<name>A0A0F7L6B8_9VIRU</name>
<reference evidence="1" key="2">
    <citation type="submission" date="2015-03" db="EMBL/GenBank/DDBJ databases">
        <authorList>
            <person name="Chow C.-E.T."/>
            <person name="Winget D.M."/>
            <person name="White R.A.III."/>
            <person name="Hallam S.J."/>
            <person name="Suttle C.A."/>
        </authorList>
    </citation>
    <scope>NUCLEOTIDE SEQUENCE</scope>
    <source>
        <strain evidence="1">Anoxic2_4</strain>
    </source>
</reference>
<reference evidence="1" key="1">
    <citation type="journal article" date="2015" name="Front. Microbiol.">
        <title>Combining genomic sequencing methods to explore viral diversity and reveal potential virus-host interactions.</title>
        <authorList>
            <person name="Chow C.E."/>
            <person name="Winget D.M."/>
            <person name="White R.A.III."/>
            <person name="Hallam S.J."/>
            <person name="Suttle C.A."/>
        </authorList>
    </citation>
    <scope>NUCLEOTIDE SEQUENCE</scope>
    <source>
        <strain evidence="1">Anoxic2_4</strain>
    </source>
</reference>
<organism evidence="1">
    <name type="scientific">uncultured marine virus</name>
    <dbReference type="NCBI Taxonomy" id="186617"/>
    <lineage>
        <taxon>Viruses</taxon>
        <taxon>environmental samples</taxon>
    </lineage>
</organism>
<protein>
    <submittedName>
        <fullName evidence="1">Uncharacterized protein</fullName>
    </submittedName>
</protein>